<dbReference type="EMBL" id="JAAXPJ010000003">
    <property type="protein sequence ID" value="NKZ11374.1"/>
    <property type="molecule type" value="Genomic_DNA"/>
</dbReference>
<dbReference type="PANTHER" id="PTHR43802:SF1">
    <property type="entry name" value="IP11341P-RELATED"/>
    <property type="match status" value="1"/>
</dbReference>
<keyword evidence="3" id="KW-0443">Lipid metabolism</keyword>
<evidence type="ECO:0000256" key="4">
    <source>
        <dbReference type="ARBA" id="ARBA00023709"/>
    </source>
</evidence>
<evidence type="ECO:0000256" key="6">
    <source>
        <dbReference type="RuleBase" id="RU003707"/>
    </source>
</evidence>
<dbReference type="InterPro" id="IPR029045">
    <property type="entry name" value="ClpP/crotonase-like_dom_sf"/>
</dbReference>
<protein>
    <submittedName>
        <fullName evidence="7">Enoyl-CoA hydratase</fullName>
    </submittedName>
</protein>
<dbReference type="GO" id="GO:0006631">
    <property type="term" value="P:fatty acid metabolic process"/>
    <property type="evidence" value="ECO:0007669"/>
    <property type="project" value="UniProtKB-KW"/>
</dbReference>
<evidence type="ECO:0000256" key="1">
    <source>
        <dbReference type="ARBA" id="ARBA00002994"/>
    </source>
</evidence>
<evidence type="ECO:0000313" key="7">
    <source>
        <dbReference type="EMBL" id="NKZ11374.1"/>
    </source>
</evidence>
<dbReference type="PANTHER" id="PTHR43802">
    <property type="entry name" value="ENOYL-COA HYDRATASE"/>
    <property type="match status" value="1"/>
</dbReference>
<comment type="function">
    <text evidence="1">Could possibly oxidize fatty acids using specific components.</text>
</comment>
<dbReference type="InterPro" id="IPR001753">
    <property type="entry name" value="Enoyl-CoA_hydra/iso"/>
</dbReference>
<evidence type="ECO:0000256" key="2">
    <source>
        <dbReference type="ARBA" id="ARBA00005254"/>
    </source>
</evidence>
<sequence>MARGAPLTASWTDISLDIDDPVATITINRPARHNSLTGRTLRELRGAFDLAERDPRVVGIVLTGAGERAFCAGVDVAMLQGAVADGPGSGGADGDGWYGAFPGDPDMADVQRTFTWPMTIRKPVIGAVNGVCAGGGFILAMACDLRFGSHSARFDTVFSKRGIIAEEGVSWLLPRIIGPSHALDLLWSSRSVAAEEALSIGLMTRLTEPGQLHSECVAYIAELARNASPHSLMVTKRLVYRHLHQDLGSAADEANALNAEALRRPDAVEGAMSLMERRLPRFGRLDLGDSR</sequence>
<comment type="caution">
    <text evidence="7">The sequence shown here is derived from an EMBL/GenBank/DDBJ whole genome shotgun (WGS) entry which is preliminary data.</text>
</comment>
<evidence type="ECO:0000313" key="8">
    <source>
        <dbReference type="Proteomes" id="UP000518188"/>
    </source>
</evidence>
<dbReference type="Gene3D" id="3.90.226.10">
    <property type="entry name" value="2-enoyl-CoA Hydratase, Chain A, domain 1"/>
    <property type="match status" value="1"/>
</dbReference>
<evidence type="ECO:0000256" key="3">
    <source>
        <dbReference type="ARBA" id="ARBA00022832"/>
    </source>
</evidence>
<accession>A0A7X6MND3</accession>
<comment type="similarity">
    <text evidence="2 6">Belongs to the enoyl-CoA hydratase/isomerase family.</text>
</comment>
<evidence type="ECO:0000256" key="5">
    <source>
        <dbReference type="ARBA" id="ARBA00023717"/>
    </source>
</evidence>
<keyword evidence="3" id="KW-0276">Fatty acid metabolism</keyword>
<dbReference type="Proteomes" id="UP000518188">
    <property type="component" value="Unassembled WGS sequence"/>
</dbReference>
<dbReference type="InterPro" id="IPR018376">
    <property type="entry name" value="Enoyl-CoA_hyd/isom_CS"/>
</dbReference>
<organism evidence="7 8">
    <name type="scientific">Mycolicibacterium septicum DSM 44393</name>
    <dbReference type="NCBI Taxonomy" id="1341646"/>
    <lineage>
        <taxon>Bacteria</taxon>
        <taxon>Bacillati</taxon>
        <taxon>Actinomycetota</taxon>
        <taxon>Actinomycetes</taxon>
        <taxon>Mycobacteriales</taxon>
        <taxon>Mycobacteriaceae</taxon>
        <taxon>Mycolicibacterium</taxon>
    </lineage>
</organism>
<dbReference type="CDD" id="cd06558">
    <property type="entry name" value="crotonase-like"/>
    <property type="match status" value="1"/>
</dbReference>
<comment type="catalytic activity">
    <reaction evidence="5">
        <text>a 4-saturated-(3S)-3-hydroxyacyl-CoA = a (3E)-enoyl-CoA + H2O</text>
        <dbReference type="Rhea" id="RHEA:20724"/>
        <dbReference type="ChEBI" id="CHEBI:15377"/>
        <dbReference type="ChEBI" id="CHEBI:58521"/>
        <dbReference type="ChEBI" id="CHEBI:137480"/>
        <dbReference type="EC" id="4.2.1.17"/>
    </reaction>
</comment>
<dbReference type="Pfam" id="PF00378">
    <property type="entry name" value="ECH_1"/>
    <property type="match status" value="1"/>
</dbReference>
<dbReference type="GO" id="GO:0004300">
    <property type="term" value="F:enoyl-CoA hydratase activity"/>
    <property type="evidence" value="ECO:0007669"/>
    <property type="project" value="UniProtKB-EC"/>
</dbReference>
<reference evidence="7 8" key="1">
    <citation type="submission" date="2020-04" db="EMBL/GenBank/DDBJ databases">
        <title>MicrobeNet Type strains.</title>
        <authorList>
            <person name="Nicholson A.C."/>
        </authorList>
    </citation>
    <scope>NUCLEOTIDE SEQUENCE [LARGE SCALE GENOMIC DNA]</scope>
    <source>
        <strain evidence="7 8">ATCC 700731</strain>
    </source>
</reference>
<dbReference type="SUPFAM" id="SSF52096">
    <property type="entry name" value="ClpP/crotonase"/>
    <property type="match status" value="1"/>
</dbReference>
<dbReference type="AlphaFoldDB" id="A0A7X6MND3"/>
<comment type="catalytic activity">
    <reaction evidence="4">
        <text>a (3S)-3-hydroxyacyl-CoA = a (2E)-enoyl-CoA + H2O</text>
        <dbReference type="Rhea" id="RHEA:16105"/>
        <dbReference type="ChEBI" id="CHEBI:15377"/>
        <dbReference type="ChEBI" id="CHEBI:57318"/>
        <dbReference type="ChEBI" id="CHEBI:58856"/>
        <dbReference type="EC" id="4.2.1.17"/>
    </reaction>
</comment>
<name>A0A7X6MND3_9MYCO</name>
<gene>
    <name evidence="7" type="ORF">HGA11_10325</name>
</gene>
<proteinExistence type="inferred from homology"/>
<dbReference type="PROSITE" id="PS00166">
    <property type="entry name" value="ENOYL_COA_HYDRATASE"/>
    <property type="match status" value="1"/>
</dbReference>